<protein>
    <recommendedName>
        <fullName evidence="2">FAD/NAD(P)-binding domain-containing protein</fullName>
    </recommendedName>
</protein>
<evidence type="ECO:0000313" key="4">
    <source>
        <dbReference type="Proteomes" id="UP000469559"/>
    </source>
</evidence>
<dbReference type="SUPFAM" id="SSF51905">
    <property type="entry name" value="FAD/NAD(P)-binding domain"/>
    <property type="match status" value="1"/>
</dbReference>
<feature type="compositionally biased region" description="Basic residues" evidence="1">
    <location>
        <begin position="109"/>
        <end position="119"/>
    </location>
</feature>
<dbReference type="GO" id="GO:0016491">
    <property type="term" value="F:oxidoreductase activity"/>
    <property type="evidence" value="ECO:0007669"/>
    <property type="project" value="InterPro"/>
</dbReference>
<dbReference type="OrthoDB" id="76038at2759"/>
<comment type="caution">
    <text evidence="3">The sequence shown here is derived from an EMBL/GenBank/DDBJ whole genome shotgun (WGS) entry which is preliminary data.</text>
</comment>
<name>A0A8T9BPA4_9HELO</name>
<feature type="region of interest" description="Disordered" evidence="1">
    <location>
        <begin position="200"/>
        <end position="232"/>
    </location>
</feature>
<proteinExistence type="predicted"/>
<dbReference type="PANTHER" id="PTHR38663">
    <property type="match status" value="1"/>
</dbReference>
<evidence type="ECO:0000259" key="2">
    <source>
        <dbReference type="Pfam" id="PF07992"/>
    </source>
</evidence>
<dbReference type="Pfam" id="PF07992">
    <property type="entry name" value="Pyr_redox_2"/>
    <property type="match status" value="1"/>
</dbReference>
<evidence type="ECO:0000256" key="1">
    <source>
        <dbReference type="SAM" id="MobiDB-lite"/>
    </source>
</evidence>
<keyword evidence="4" id="KW-1185">Reference proteome</keyword>
<gene>
    <name evidence="3" type="ORF">LARI1_G000246</name>
</gene>
<dbReference type="Proteomes" id="UP000469559">
    <property type="component" value="Unassembled WGS sequence"/>
</dbReference>
<dbReference type="Gene3D" id="3.50.50.60">
    <property type="entry name" value="FAD/NAD(P)-binding domain"/>
    <property type="match status" value="1"/>
</dbReference>
<dbReference type="EMBL" id="QGMF01000005">
    <property type="protein sequence ID" value="TVY21827.1"/>
    <property type="molecule type" value="Genomic_DNA"/>
</dbReference>
<dbReference type="PANTHER" id="PTHR38663:SF1">
    <property type="entry name" value="L-ORNITHINE N(5)-MONOOXYGENASE"/>
    <property type="match status" value="1"/>
</dbReference>
<accession>A0A8T9BPA4</accession>
<sequence length="602" mass="67346">MFTFALIISLRNGRRTTHPRRANHWGRAVWTSSSSAPLRIHPFSPLYRLRTPTLPRMYSSQVFVRSDQFEGFSIVSRVAGRCKLRDLSSSDNADSQNLLQWMKASSASKRARKPVRTSRRSNTAADRLLRGSSISGHLDIAVLDESGDQWMSAWDQRFSRLRISHLRSPMFFHPDPRDRDGLLEYAYKEEREGELKEITGVVGKSLSKHQRKQKQDNSGKRQQETTYLDERDRNDYYRPSQSLFSDHCSDIMTRYSLSNIVQKSSVTSVTWDAPSSTFTLQSSTGPKRAKIVVFAAGAATKPSLPLDSPFFNLNNLHDSVFHAFTSPHPAFLPLRILAKIKARKQTSIAVIGGGLSSAQVAHLATTLGVTKVYHLIRRSLKVKHFDVDLSWVGKYKNFHLASFWSADSDEERVGMVREARGGGSVNPEYKKVLMRLLKEGRVEIREGTRVVGALWDEECKVWELEMDKGESIKVDAVVYATGVPADLQAVGALRPLLHQAPLETVGGLPCLTNDLMWDEDIPFFFTGRMASLRLGPAAPNLEGARQGAERIAWKVGELLKGGYGGSDGGYASEWSGEDEVDRRRLGLGCENQFGILGLSDDE</sequence>
<evidence type="ECO:0000313" key="3">
    <source>
        <dbReference type="EMBL" id="TVY21827.1"/>
    </source>
</evidence>
<feature type="compositionally biased region" description="Basic and acidic residues" evidence="1">
    <location>
        <begin position="213"/>
        <end position="232"/>
    </location>
</feature>
<dbReference type="InterPro" id="IPR023753">
    <property type="entry name" value="FAD/NAD-binding_dom"/>
</dbReference>
<dbReference type="AlphaFoldDB" id="A0A8T9BPA4"/>
<organism evidence="3 4">
    <name type="scientific">Lachnellula arida</name>
    <dbReference type="NCBI Taxonomy" id="1316785"/>
    <lineage>
        <taxon>Eukaryota</taxon>
        <taxon>Fungi</taxon>
        <taxon>Dikarya</taxon>
        <taxon>Ascomycota</taxon>
        <taxon>Pezizomycotina</taxon>
        <taxon>Leotiomycetes</taxon>
        <taxon>Helotiales</taxon>
        <taxon>Lachnaceae</taxon>
        <taxon>Lachnellula</taxon>
    </lineage>
</organism>
<dbReference type="InterPro" id="IPR036188">
    <property type="entry name" value="FAD/NAD-bd_sf"/>
</dbReference>
<reference evidence="3 4" key="1">
    <citation type="submission" date="2018-05" db="EMBL/GenBank/DDBJ databases">
        <title>Whole genome sequencing for identification of molecular markers to develop diagnostic detection tools for the regulated plant pathogen Lachnellula willkommii.</title>
        <authorList>
            <person name="Giroux E."/>
            <person name="Bilodeau G."/>
        </authorList>
    </citation>
    <scope>NUCLEOTIDE SEQUENCE [LARGE SCALE GENOMIC DNA]</scope>
    <source>
        <strain evidence="3 4">CBS 203.66</strain>
    </source>
</reference>
<feature type="region of interest" description="Disordered" evidence="1">
    <location>
        <begin position="105"/>
        <end position="128"/>
    </location>
</feature>
<feature type="domain" description="FAD/NAD(P)-binding" evidence="2">
    <location>
        <begin position="265"/>
        <end position="488"/>
    </location>
</feature>